<dbReference type="InterPro" id="IPR011990">
    <property type="entry name" value="TPR-like_helical_dom_sf"/>
</dbReference>
<evidence type="ECO:0000313" key="1">
    <source>
        <dbReference type="EMBL" id="MBU3804731.1"/>
    </source>
</evidence>
<comment type="caution">
    <text evidence="1">The sequence shown here is derived from an EMBL/GenBank/DDBJ whole genome shotgun (WGS) entry which is preliminary data.</text>
</comment>
<feature type="non-terminal residue" evidence="1">
    <location>
        <position position="75"/>
    </location>
</feature>
<reference evidence="1" key="2">
    <citation type="submission" date="2021-04" db="EMBL/GenBank/DDBJ databases">
        <authorList>
            <person name="Gilroy R."/>
        </authorList>
    </citation>
    <scope>NUCLEOTIDE SEQUENCE</scope>
    <source>
        <strain evidence="1">B5-657</strain>
    </source>
</reference>
<evidence type="ECO:0008006" key="3">
    <source>
        <dbReference type="Google" id="ProtNLM"/>
    </source>
</evidence>
<gene>
    <name evidence="1" type="ORF">H9872_08235</name>
</gene>
<sequence length="75" mass="8867">MAYICPYCGNREQGSLYCSRCLRKIEWVQEIDHKSSFYYNKGYEAALTRNLTLAIKYLNKALVLNKYHIEARNLL</sequence>
<reference evidence="1" key="1">
    <citation type="journal article" date="2021" name="PeerJ">
        <title>Extensive microbial diversity within the chicken gut microbiome revealed by metagenomics and culture.</title>
        <authorList>
            <person name="Gilroy R."/>
            <person name="Ravi A."/>
            <person name="Getino M."/>
            <person name="Pursley I."/>
            <person name="Horton D.L."/>
            <person name="Alikhan N.F."/>
            <person name="Baker D."/>
            <person name="Gharbi K."/>
            <person name="Hall N."/>
            <person name="Watson M."/>
            <person name="Adriaenssens E.M."/>
            <person name="Foster-Nyarko E."/>
            <person name="Jarju S."/>
            <person name="Secka A."/>
            <person name="Antonio M."/>
            <person name="Oren A."/>
            <person name="Chaudhuri R.R."/>
            <person name="La Ragione R."/>
            <person name="Hildebrand F."/>
            <person name="Pallen M.J."/>
        </authorList>
    </citation>
    <scope>NUCLEOTIDE SEQUENCE</scope>
    <source>
        <strain evidence="1">B5-657</strain>
    </source>
</reference>
<dbReference type="EMBL" id="JAHLFQ010000194">
    <property type="protein sequence ID" value="MBU3804731.1"/>
    <property type="molecule type" value="Genomic_DNA"/>
</dbReference>
<dbReference type="Proteomes" id="UP000824229">
    <property type="component" value="Unassembled WGS sequence"/>
</dbReference>
<proteinExistence type="predicted"/>
<evidence type="ECO:0000313" key="2">
    <source>
        <dbReference type="Proteomes" id="UP000824229"/>
    </source>
</evidence>
<protein>
    <recommendedName>
        <fullName evidence="3">Tetratricopeptide repeat protein</fullName>
    </recommendedName>
</protein>
<accession>A0A9E2KE35</accession>
<organism evidence="1 2">
    <name type="scientific">Candidatus Cellulosilyticum pullistercoris</name>
    <dbReference type="NCBI Taxonomy" id="2838521"/>
    <lineage>
        <taxon>Bacteria</taxon>
        <taxon>Bacillati</taxon>
        <taxon>Bacillota</taxon>
        <taxon>Clostridia</taxon>
        <taxon>Lachnospirales</taxon>
        <taxon>Cellulosilyticaceae</taxon>
        <taxon>Cellulosilyticum</taxon>
    </lineage>
</organism>
<name>A0A9E2KE35_9FIRM</name>
<dbReference type="SUPFAM" id="SSF48452">
    <property type="entry name" value="TPR-like"/>
    <property type="match status" value="1"/>
</dbReference>
<dbReference type="AlphaFoldDB" id="A0A9E2KE35"/>